<dbReference type="EMBL" id="KV878981">
    <property type="protein sequence ID" value="OJJ98006.1"/>
    <property type="molecule type" value="Genomic_DNA"/>
</dbReference>
<dbReference type="GeneID" id="30975394"/>
<feature type="coiled-coil region" evidence="1">
    <location>
        <begin position="163"/>
        <end position="197"/>
    </location>
</feature>
<evidence type="ECO:0000313" key="4">
    <source>
        <dbReference type="Proteomes" id="UP000184546"/>
    </source>
</evidence>
<dbReference type="OrthoDB" id="4448936at2759"/>
<protein>
    <submittedName>
        <fullName evidence="3">Uncharacterized protein</fullName>
    </submittedName>
</protein>
<gene>
    <name evidence="3" type="ORF">ASPACDRAFT_45306</name>
</gene>
<dbReference type="RefSeq" id="XP_020054346.1">
    <property type="nucleotide sequence ID" value="XM_020201580.1"/>
</dbReference>
<sequence length="303" mass="35147">MEHQTSYSQPSPPSSVAEQAWDKNLTDHDGASHILESEMNDAALLPARLIRVAQILSESNSISISDSTTIHHCLQEMEALLDPRPAFSQEVARCRPRAHSRPPSPVDSPRNPHISSITPVSTTANHHGDVQEIPHSQLRDLLKEVTAMKTEFSQRRRESLEIHSLLTQERQALTQRLTELDDEIHELRKDILEDLAEREAMQGTINGLEIWVDDWHKQHLLAVAEGPTMKHRRKNQRRWTKCAKEEQFNDDGEALFEGITAWMRGWKDIEEGFHIRQKDRDLRRERRREQMERQRDHSQTSLD</sequence>
<dbReference type="STRING" id="690307.A0A1L9WPC4"/>
<dbReference type="VEuPathDB" id="FungiDB:ASPACDRAFT_45306"/>
<evidence type="ECO:0000256" key="2">
    <source>
        <dbReference type="SAM" id="MobiDB-lite"/>
    </source>
</evidence>
<proteinExistence type="predicted"/>
<feature type="region of interest" description="Disordered" evidence="2">
    <location>
        <begin position="91"/>
        <end position="112"/>
    </location>
</feature>
<organism evidence="3 4">
    <name type="scientific">Aspergillus aculeatus (strain ATCC 16872 / CBS 172.66 / WB 5094)</name>
    <dbReference type="NCBI Taxonomy" id="690307"/>
    <lineage>
        <taxon>Eukaryota</taxon>
        <taxon>Fungi</taxon>
        <taxon>Dikarya</taxon>
        <taxon>Ascomycota</taxon>
        <taxon>Pezizomycotina</taxon>
        <taxon>Eurotiomycetes</taxon>
        <taxon>Eurotiomycetidae</taxon>
        <taxon>Eurotiales</taxon>
        <taxon>Aspergillaceae</taxon>
        <taxon>Aspergillus</taxon>
        <taxon>Aspergillus subgen. Circumdati</taxon>
    </lineage>
</organism>
<reference evidence="4" key="1">
    <citation type="journal article" date="2017" name="Genome Biol.">
        <title>Comparative genomics reveals high biological diversity and specific adaptations in the industrially and medically important fungal genus Aspergillus.</title>
        <authorList>
            <person name="de Vries R.P."/>
            <person name="Riley R."/>
            <person name="Wiebenga A."/>
            <person name="Aguilar-Osorio G."/>
            <person name="Amillis S."/>
            <person name="Uchima C.A."/>
            <person name="Anderluh G."/>
            <person name="Asadollahi M."/>
            <person name="Askin M."/>
            <person name="Barry K."/>
            <person name="Battaglia E."/>
            <person name="Bayram O."/>
            <person name="Benocci T."/>
            <person name="Braus-Stromeyer S.A."/>
            <person name="Caldana C."/>
            <person name="Canovas D."/>
            <person name="Cerqueira G.C."/>
            <person name="Chen F."/>
            <person name="Chen W."/>
            <person name="Choi C."/>
            <person name="Clum A."/>
            <person name="Dos Santos R.A."/>
            <person name="Damasio A.R."/>
            <person name="Diallinas G."/>
            <person name="Emri T."/>
            <person name="Fekete E."/>
            <person name="Flipphi M."/>
            <person name="Freyberg S."/>
            <person name="Gallo A."/>
            <person name="Gournas C."/>
            <person name="Habgood R."/>
            <person name="Hainaut M."/>
            <person name="Harispe M.L."/>
            <person name="Henrissat B."/>
            <person name="Hilden K.S."/>
            <person name="Hope R."/>
            <person name="Hossain A."/>
            <person name="Karabika E."/>
            <person name="Karaffa L."/>
            <person name="Karanyi Z."/>
            <person name="Krasevec N."/>
            <person name="Kuo A."/>
            <person name="Kusch H."/>
            <person name="LaButti K."/>
            <person name="Lagendijk E.L."/>
            <person name="Lapidus A."/>
            <person name="Levasseur A."/>
            <person name="Lindquist E."/>
            <person name="Lipzen A."/>
            <person name="Logrieco A.F."/>
            <person name="MacCabe A."/>
            <person name="Maekelae M.R."/>
            <person name="Malavazi I."/>
            <person name="Melin P."/>
            <person name="Meyer V."/>
            <person name="Mielnichuk N."/>
            <person name="Miskei M."/>
            <person name="Molnar A.P."/>
            <person name="Mule G."/>
            <person name="Ngan C.Y."/>
            <person name="Orejas M."/>
            <person name="Orosz E."/>
            <person name="Ouedraogo J.P."/>
            <person name="Overkamp K.M."/>
            <person name="Park H.-S."/>
            <person name="Perrone G."/>
            <person name="Piumi F."/>
            <person name="Punt P.J."/>
            <person name="Ram A.F."/>
            <person name="Ramon A."/>
            <person name="Rauscher S."/>
            <person name="Record E."/>
            <person name="Riano-Pachon D.M."/>
            <person name="Robert V."/>
            <person name="Roehrig J."/>
            <person name="Ruller R."/>
            <person name="Salamov A."/>
            <person name="Salih N.S."/>
            <person name="Samson R.A."/>
            <person name="Sandor E."/>
            <person name="Sanguinetti M."/>
            <person name="Schuetze T."/>
            <person name="Sepcic K."/>
            <person name="Shelest E."/>
            <person name="Sherlock G."/>
            <person name="Sophianopoulou V."/>
            <person name="Squina F.M."/>
            <person name="Sun H."/>
            <person name="Susca A."/>
            <person name="Todd R.B."/>
            <person name="Tsang A."/>
            <person name="Unkles S.E."/>
            <person name="van de Wiele N."/>
            <person name="van Rossen-Uffink D."/>
            <person name="Oliveira J.V."/>
            <person name="Vesth T.C."/>
            <person name="Visser J."/>
            <person name="Yu J.-H."/>
            <person name="Zhou M."/>
            <person name="Andersen M.R."/>
            <person name="Archer D.B."/>
            <person name="Baker S.E."/>
            <person name="Benoit I."/>
            <person name="Brakhage A.A."/>
            <person name="Braus G.H."/>
            <person name="Fischer R."/>
            <person name="Frisvad J.C."/>
            <person name="Goldman G.H."/>
            <person name="Houbraken J."/>
            <person name="Oakley B."/>
            <person name="Pocsi I."/>
            <person name="Scazzocchio C."/>
            <person name="Seiboth B."/>
            <person name="vanKuyk P.A."/>
            <person name="Wortman J."/>
            <person name="Dyer P.S."/>
            <person name="Grigoriev I.V."/>
        </authorList>
    </citation>
    <scope>NUCLEOTIDE SEQUENCE [LARGE SCALE GENOMIC DNA]</scope>
    <source>
        <strain evidence="4">ATCC 16872 / CBS 172.66 / WB 5094</strain>
    </source>
</reference>
<name>A0A1L9WPC4_ASPA1</name>
<feature type="region of interest" description="Disordered" evidence="2">
    <location>
        <begin position="280"/>
        <end position="303"/>
    </location>
</feature>
<dbReference type="OMA" id="HYDELSP"/>
<dbReference type="AlphaFoldDB" id="A0A1L9WPC4"/>
<keyword evidence="4" id="KW-1185">Reference proteome</keyword>
<accession>A0A1L9WPC4</accession>
<dbReference type="Proteomes" id="UP000184546">
    <property type="component" value="Unassembled WGS sequence"/>
</dbReference>
<evidence type="ECO:0000256" key="1">
    <source>
        <dbReference type="SAM" id="Coils"/>
    </source>
</evidence>
<keyword evidence="1" id="KW-0175">Coiled coil</keyword>
<evidence type="ECO:0000313" key="3">
    <source>
        <dbReference type="EMBL" id="OJJ98006.1"/>
    </source>
</evidence>